<dbReference type="RefSeq" id="YP_010654844.1">
    <property type="nucleotide sequence ID" value="NC_070816.1"/>
</dbReference>
<dbReference type="Proteomes" id="UP000326737">
    <property type="component" value="Segment"/>
</dbReference>
<name>A0A5P8DCF3_9CAUD</name>
<evidence type="ECO:0000313" key="1">
    <source>
        <dbReference type="EMBL" id="QFP96676.1"/>
    </source>
</evidence>
<evidence type="ECO:0000313" key="2">
    <source>
        <dbReference type="Proteomes" id="UP000326737"/>
    </source>
</evidence>
<accession>A0A5P8DCF3</accession>
<gene>
    <name evidence="1" type="primary">61</name>
    <name evidence="1" type="ORF">SEA_DENISE_61</name>
</gene>
<reference evidence="1 2" key="1">
    <citation type="submission" date="2019-09" db="EMBL/GenBank/DDBJ databases">
        <authorList>
            <person name="Silva M.P."/>
            <person name="Gonzalez K."/>
            <person name="Koka A.K."/>
            <person name="Cabrera L."/>
            <person name="Cambron D.A."/>
            <person name="Diaz-Ariza A.M."/>
            <person name="Escobar S.L."/>
            <person name="Gali A.E."/>
            <person name="Garcia A."/>
            <person name="Gonzalez K.S."/>
            <person name="Mejia V.A."/>
            <person name="Morales N.J."/>
            <person name="Puente P.E."/>
            <person name="Ramos S.M."/>
            <person name="Rivera A.M."/>
            <person name="Ruas A.M."/>
            <person name="Ruiz E.O."/>
            <person name="Rustin G.O."/>
            <person name="Santana P.N."/>
            <person name="Alonso A."/>
            <person name="Arias E."/>
            <person name="Boaretto D."/>
            <person name="Casey G.B."/>
            <person name="Fernandez S.D."/>
            <person name="Flores B.C."/>
            <person name="Gonzalez C.A."/>
            <person name="Hernandez L.A."/>
            <person name="Lormand T.I."/>
            <person name="Oro J.D."/>
            <person name="Pineiro L."/>
            <person name="Quintana A.E."/>
            <person name="Solorzano G.E."/>
            <person name="Waikel P.A."/>
            <person name="Dougan K.E."/>
            <person name="Rodriguez-Lanetty M."/>
            <person name="Ball S.L."/>
            <person name="Garlena R.A."/>
            <person name="Russell D.A."/>
            <person name="Pope W.H."/>
            <person name="Jacobs-Sera D."/>
            <person name="Hatfull G.F."/>
        </authorList>
    </citation>
    <scope>NUCLEOTIDE SEQUENCE [LARGE SCALE GENOMIC DNA]</scope>
</reference>
<proteinExistence type="predicted"/>
<dbReference type="KEGG" id="vg:77930696"/>
<dbReference type="GeneID" id="77930696"/>
<keyword evidence="2" id="KW-1185">Reference proteome</keyword>
<protein>
    <submittedName>
        <fullName evidence="1">Uncharacterized protein</fullName>
    </submittedName>
</protein>
<organism evidence="1 2">
    <name type="scientific">Gordonia phage Denise</name>
    <dbReference type="NCBI Taxonomy" id="2652879"/>
    <lineage>
        <taxon>Viruses</taxon>
        <taxon>Duplodnaviria</taxon>
        <taxon>Heunggongvirae</taxon>
        <taxon>Uroviricota</taxon>
        <taxon>Caudoviricetes</taxon>
        <taxon>Denisevirus</taxon>
        <taxon>Denisevirus denise</taxon>
    </lineage>
</organism>
<sequence>MKPGYLDRKLSRQFQVAPYLSTAKWRPKYAKSAQRTTCDERFAAQHESRGQYGPRARVAHTRTMPDGSKLYLCSAHNQLWRDLDETTKPKRRKS</sequence>
<dbReference type="EMBL" id="MN428053">
    <property type="protein sequence ID" value="QFP96676.1"/>
    <property type="molecule type" value="Genomic_DNA"/>
</dbReference>